<protein>
    <recommendedName>
        <fullName evidence="3">CCHC-type domain-containing protein</fullName>
    </recommendedName>
</protein>
<dbReference type="AlphaFoldDB" id="A0A1Y1WFI7"/>
<evidence type="ECO:0000313" key="6">
    <source>
        <dbReference type="Proteomes" id="UP000193922"/>
    </source>
</evidence>
<dbReference type="RefSeq" id="XP_040745693.1">
    <property type="nucleotide sequence ID" value="XM_040885395.1"/>
</dbReference>
<sequence>MMKLSTADFSRAFNTAVNWAQANGKFTGTKVSMSLTRWKRDMMDMFEGLCVTDERDRFKLASATISPELRDAWASYQDSHNTGVVNETMKLQDSFSDLYDFLDSREAASGDSVIALSKLQQLTLAEGAESTNEFNTRFDQLARQAGIKSDALLADQYVLCLPLAMRTSVMRSSDKSLISRKAAALQELQFARHSATTHNTTRSSITGSATDGEPMEVDNLKVRAAKTRSQKTMGYRGGSSMLFDRVKGWVTYDEFTARLKARKCIACGHEGHILRQCDVARQKGATGNKNTARVNQLNMKNGNESDDSFSGSPLGKE</sequence>
<feature type="compositionally biased region" description="Polar residues" evidence="2">
    <location>
        <begin position="285"/>
        <end position="302"/>
    </location>
</feature>
<organism evidence="4 6">
    <name type="scientific">Linderina pennispora</name>
    <dbReference type="NCBI Taxonomy" id="61395"/>
    <lineage>
        <taxon>Eukaryota</taxon>
        <taxon>Fungi</taxon>
        <taxon>Fungi incertae sedis</taxon>
        <taxon>Zoopagomycota</taxon>
        <taxon>Kickxellomycotina</taxon>
        <taxon>Kickxellomycetes</taxon>
        <taxon>Kickxellales</taxon>
        <taxon>Kickxellaceae</taxon>
        <taxon>Linderina</taxon>
    </lineage>
</organism>
<feature type="region of interest" description="Disordered" evidence="2">
    <location>
        <begin position="284"/>
        <end position="317"/>
    </location>
</feature>
<dbReference type="InterPro" id="IPR001878">
    <property type="entry name" value="Znf_CCHC"/>
</dbReference>
<comment type="caution">
    <text evidence="4">The sequence shown here is derived from an EMBL/GenBank/DDBJ whole genome shotgun (WGS) entry which is preliminary data.</text>
</comment>
<evidence type="ECO:0000313" key="5">
    <source>
        <dbReference type="EMBL" id="ORX73224.1"/>
    </source>
</evidence>
<dbReference type="EMBL" id="MCFD01000003">
    <property type="protein sequence ID" value="ORX72269.1"/>
    <property type="molecule type" value="Genomic_DNA"/>
</dbReference>
<proteinExistence type="predicted"/>
<keyword evidence="1" id="KW-0479">Metal-binding</keyword>
<evidence type="ECO:0000256" key="1">
    <source>
        <dbReference type="PROSITE-ProRule" id="PRU00047"/>
    </source>
</evidence>
<keyword evidence="6" id="KW-1185">Reference proteome</keyword>
<evidence type="ECO:0000313" key="4">
    <source>
        <dbReference type="EMBL" id="ORX72269.1"/>
    </source>
</evidence>
<dbReference type="Proteomes" id="UP000193922">
    <property type="component" value="Unassembled WGS sequence"/>
</dbReference>
<dbReference type="SUPFAM" id="SSF57756">
    <property type="entry name" value="Retrovirus zinc finger-like domains"/>
    <property type="match status" value="1"/>
</dbReference>
<dbReference type="GO" id="GO:0003676">
    <property type="term" value="F:nucleic acid binding"/>
    <property type="evidence" value="ECO:0007669"/>
    <property type="project" value="InterPro"/>
</dbReference>
<dbReference type="InterPro" id="IPR036875">
    <property type="entry name" value="Znf_CCHC_sf"/>
</dbReference>
<accession>A0A1Y1WFI7</accession>
<dbReference type="GO" id="GO:0008270">
    <property type="term" value="F:zinc ion binding"/>
    <property type="evidence" value="ECO:0007669"/>
    <property type="project" value="UniProtKB-KW"/>
</dbReference>
<keyword evidence="1" id="KW-0863">Zinc-finger</keyword>
<feature type="domain" description="CCHC-type" evidence="3">
    <location>
        <begin position="262"/>
        <end position="277"/>
    </location>
</feature>
<gene>
    <name evidence="4" type="ORF">DL89DRAFT_255925</name>
    <name evidence="5" type="ORF">DL89DRAFT_90115</name>
</gene>
<name>A0A1Y1WFI7_9FUNG</name>
<keyword evidence="1" id="KW-0862">Zinc</keyword>
<dbReference type="GeneID" id="63802043"/>
<dbReference type="PROSITE" id="PS50158">
    <property type="entry name" value="ZF_CCHC"/>
    <property type="match status" value="1"/>
</dbReference>
<evidence type="ECO:0000259" key="3">
    <source>
        <dbReference type="PROSITE" id="PS50158"/>
    </source>
</evidence>
<evidence type="ECO:0000256" key="2">
    <source>
        <dbReference type="SAM" id="MobiDB-lite"/>
    </source>
</evidence>
<dbReference type="EMBL" id="MCFD01000002">
    <property type="protein sequence ID" value="ORX73224.1"/>
    <property type="molecule type" value="Genomic_DNA"/>
</dbReference>
<reference evidence="4 6" key="1">
    <citation type="submission" date="2016-07" db="EMBL/GenBank/DDBJ databases">
        <title>Pervasive Adenine N6-methylation of Active Genes in Fungi.</title>
        <authorList>
            <consortium name="DOE Joint Genome Institute"/>
            <person name="Mondo S.J."/>
            <person name="Dannebaum R.O."/>
            <person name="Kuo R.C."/>
            <person name="Labutti K."/>
            <person name="Haridas S."/>
            <person name="Kuo A."/>
            <person name="Salamov A."/>
            <person name="Ahrendt S.R."/>
            <person name="Lipzen A."/>
            <person name="Sullivan W."/>
            <person name="Andreopoulos W.B."/>
            <person name="Clum A."/>
            <person name="Lindquist E."/>
            <person name="Daum C."/>
            <person name="Ramamoorthy G.K."/>
            <person name="Gryganskyi A."/>
            <person name="Culley D."/>
            <person name="Magnuson J.K."/>
            <person name="James T.Y."/>
            <person name="O'Malley M.A."/>
            <person name="Stajich J.E."/>
            <person name="Spatafora J.W."/>
            <person name="Visel A."/>
            <person name="Grigoriev I.V."/>
        </authorList>
    </citation>
    <scope>NUCLEOTIDE SEQUENCE [LARGE SCALE GENOMIC DNA]</scope>
    <source>
        <strain evidence="4 6">ATCC 12442</strain>
    </source>
</reference>